<evidence type="ECO:0000313" key="5">
    <source>
        <dbReference type="Proteomes" id="UP000031802"/>
    </source>
</evidence>
<comment type="caution">
    <text evidence="4">The sequence shown here is derived from an EMBL/GenBank/DDBJ whole genome shotgun (WGS) entry which is preliminary data.</text>
</comment>
<name>A0A0B8T134_9SPHI</name>
<dbReference type="EMBL" id="JJMU01000028">
    <property type="protein sequence ID" value="KGE14296.1"/>
    <property type="molecule type" value="Genomic_DNA"/>
</dbReference>
<dbReference type="Proteomes" id="UP000031802">
    <property type="component" value="Unassembled WGS sequence"/>
</dbReference>
<evidence type="ECO:0000259" key="3">
    <source>
        <dbReference type="PROSITE" id="PS50110"/>
    </source>
</evidence>
<proteinExistence type="predicted"/>
<dbReference type="SUPFAM" id="SSF52172">
    <property type="entry name" value="CheY-like"/>
    <property type="match status" value="1"/>
</dbReference>
<accession>A0A0B8T134</accession>
<dbReference type="GO" id="GO:0003677">
    <property type="term" value="F:DNA binding"/>
    <property type="evidence" value="ECO:0007669"/>
    <property type="project" value="UniProtKB-KW"/>
</dbReference>
<dbReference type="STRING" id="1229276.DI53_1910"/>
<dbReference type="OrthoDB" id="9779069at2"/>
<dbReference type="AlphaFoldDB" id="A0A0B8T134"/>
<sequence>MALIDSRPAYRQRLSDHFQKSAAFDPITSVSSVRDFKNILGRNKYDVVLCGLKPAQEAVQILLNELQSRSIATKIVLLAPLDQKKSIFQGLCFGATAFMPEQLPLPIMEQKLSFHMQDNYWLNPELARLMLRYFSGRGLQAPEALHILSDTEINLLEMVSEGACQRRVAEEQKAESRHIKTLVRGIFQKLHSTHRQKIN</sequence>
<reference evidence="4 5" key="2">
    <citation type="journal article" date="2015" name="PLoS ONE">
        <title>Whole-Genome Optical Mapping and Finished Genome Sequence of Sphingobacterium deserti sp. nov., a New Species Isolated from the Western Desert of China.</title>
        <authorList>
            <person name="Teng C."/>
            <person name="Zhou Z."/>
            <person name="Molnar I."/>
            <person name="Li X."/>
            <person name="Tang R."/>
            <person name="Chen M."/>
            <person name="Wang L."/>
            <person name="Su S."/>
            <person name="Zhang W."/>
            <person name="Lin M."/>
        </authorList>
    </citation>
    <scope>NUCLEOTIDE SEQUENCE [LARGE SCALE GENOMIC DNA]</scope>
    <source>
        <strain evidence="5">ACCC05744</strain>
    </source>
</reference>
<feature type="domain" description="Response regulatory" evidence="3">
    <location>
        <begin position="1"/>
        <end position="116"/>
    </location>
</feature>
<dbReference type="GO" id="GO:0000160">
    <property type="term" value="P:phosphorelay signal transduction system"/>
    <property type="evidence" value="ECO:0007669"/>
    <property type="project" value="InterPro"/>
</dbReference>
<reference evidence="5" key="1">
    <citation type="submission" date="2014-04" db="EMBL/GenBank/DDBJ databases">
        <title>Whole-Genome optical mapping and complete genome sequence of Sphingobacterium deserti sp. nov., a new spaces isolated from desert in the west of China.</title>
        <authorList>
            <person name="Teng C."/>
            <person name="Zhou Z."/>
            <person name="Li X."/>
            <person name="Chen M."/>
            <person name="Lin M."/>
            <person name="Wang L."/>
            <person name="Su S."/>
            <person name="Zhang C."/>
            <person name="Zhang W."/>
        </authorList>
    </citation>
    <scope>NUCLEOTIDE SEQUENCE [LARGE SCALE GENOMIC DNA]</scope>
    <source>
        <strain evidence="5">ACCC05744</strain>
    </source>
</reference>
<keyword evidence="1" id="KW-0238">DNA-binding</keyword>
<dbReference type="RefSeq" id="WP_131555218.1">
    <property type="nucleotide sequence ID" value="NZ_JJMU01000028.1"/>
</dbReference>
<evidence type="ECO:0000256" key="2">
    <source>
        <dbReference type="PROSITE-ProRule" id="PRU00169"/>
    </source>
</evidence>
<dbReference type="InterPro" id="IPR016032">
    <property type="entry name" value="Sig_transdc_resp-reg_C-effctor"/>
</dbReference>
<organism evidence="4 5">
    <name type="scientific">Sphingobacterium deserti</name>
    <dbReference type="NCBI Taxonomy" id="1229276"/>
    <lineage>
        <taxon>Bacteria</taxon>
        <taxon>Pseudomonadati</taxon>
        <taxon>Bacteroidota</taxon>
        <taxon>Sphingobacteriia</taxon>
        <taxon>Sphingobacteriales</taxon>
        <taxon>Sphingobacteriaceae</taxon>
        <taxon>Sphingobacterium</taxon>
    </lineage>
</organism>
<dbReference type="PANTHER" id="PTHR45566">
    <property type="entry name" value="HTH-TYPE TRANSCRIPTIONAL REGULATOR YHJB-RELATED"/>
    <property type="match status" value="1"/>
</dbReference>
<dbReference type="GO" id="GO:0006355">
    <property type="term" value="P:regulation of DNA-templated transcription"/>
    <property type="evidence" value="ECO:0007669"/>
    <property type="project" value="InterPro"/>
</dbReference>
<keyword evidence="5" id="KW-1185">Reference proteome</keyword>
<evidence type="ECO:0000313" key="4">
    <source>
        <dbReference type="EMBL" id="KGE14296.1"/>
    </source>
</evidence>
<dbReference type="SUPFAM" id="SSF46894">
    <property type="entry name" value="C-terminal effector domain of the bipartite response regulators"/>
    <property type="match status" value="1"/>
</dbReference>
<gene>
    <name evidence="4" type="ORF">DI53_1910</name>
</gene>
<dbReference type="InterPro" id="IPR051015">
    <property type="entry name" value="EvgA-like"/>
</dbReference>
<dbReference type="InterPro" id="IPR011006">
    <property type="entry name" value="CheY-like_superfamily"/>
</dbReference>
<comment type="caution">
    <text evidence="2">Lacks conserved residue(s) required for the propagation of feature annotation.</text>
</comment>
<dbReference type="PANTHER" id="PTHR45566:SF1">
    <property type="entry name" value="HTH-TYPE TRANSCRIPTIONAL REGULATOR YHJB-RELATED"/>
    <property type="match status" value="1"/>
</dbReference>
<dbReference type="Gene3D" id="3.40.50.2300">
    <property type="match status" value="1"/>
</dbReference>
<evidence type="ECO:0000256" key="1">
    <source>
        <dbReference type="ARBA" id="ARBA00023125"/>
    </source>
</evidence>
<dbReference type="InterPro" id="IPR001789">
    <property type="entry name" value="Sig_transdc_resp-reg_receiver"/>
</dbReference>
<dbReference type="PROSITE" id="PS50110">
    <property type="entry name" value="RESPONSE_REGULATORY"/>
    <property type="match status" value="1"/>
</dbReference>
<dbReference type="PATRIC" id="fig|1229276.3.peg.1964"/>
<protein>
    <submittedName>
        <fullName evidence="4">Two component LuxR family transcriptional regulator</fullName>
    </submittedName>
</protein>